<keyword evidence="3" id="KW-0560">Oxidoreductase</keyword>
<dbReference type="EnsemblPlants" id="EMT31794">
    <property type="protein sequence ID" value="EMT31794"/>
    <property type="gene ID" value="F775_20815"/>
</dbReference>
<keyword evidence="1" id="KW-0285">Flavoprotein</keyword>
<sequence>MGFSDFQFFPTDGEGRDPRRFPVHGELHCYLRDFCDAFGLMDTVRLNTRVLRVAPAPTSSRWAVRSVRLLGTTEDDDVAQEEEEVHLAASSEATAATPAMSRVLMLANHGDVLRLHAWIRRLQADGRVEFADGSSVVADTVIYCTGYTYSFPFLDTAGAVTIDSDGYVVGPLFEHVLSGRRALPAEEEMLRSVEEHLRAREAAGVPRKLTHNIGGVEREKVYEFGEKYSDLAPLEE</sequence>
<accession>M8CBT0</accession>
<evidence type="ECO:0000256" key="3">
    <source>
        <dbReference type="ARBA" id="ARBA00023002"/>
    </source>
</evidence>
<protein>
    <recommendedName>
        <fullName evidence="5">Flavin-containing monooxygenase</fullName>
    </recommendedName>
</protein>
<reference evidence="4" key="1">
    <citation type="submission" date="2015-06" db="UniProtKB">
        <authorList>
            <consortium name="EnsemblPlants"/>
        </authorList>
    </citation>
    <scope>IDENTIFICATION</scope>
</reference>
<dbReference type="Gene3D" id="3.50.50.60">
    <property type="entry name" value="FAD/NAD(P)-binding domain"/>
    <property type="match status" value="3"/>
</dbReference>
<dbReference type="GO" id="GO:0016491">
    <property type="term" value="F:oxidoreductase activity"/>
    <property type="evidence" value="ECO:0007669"/>
    <property type="project" value="UniProtKB-KW"/>
</dbReference>
<dbReference type="InterPro" id="IPR050346">
    <property type="entry name" value="FMO-like"/>
</dbReference>
<evidence type="ECO:0000256" key="1">
    <source>
        <dbReference type="ARBA" id="ARBA00022630"/>
    </source>
</evidence>
<keyword evidence="2" id="KW-0274">FAD</keyword>
<dbReference type="SUPFAM" id="SSF51905">
    <property type="entry name" value="FAD/NAD(P)-binding domain"/>
    <property type="match status" value="1"/>
</dbReference>
<organism evidence="4">
    <name type="scientific">Aegilops tauschii</name>
    <name type="common">Tausch's goatgrass</name>
    <name type="synonym">Aegilops squarrosa</name>
    <dbReference type="NCBI Taxonomy" id="37682"/>
    <lineage>
        <taxon>Eukaryota</taxon>
        <taxon>Viridiplantae</taxon>
        <taxon>Streptophyta</taxon>
        <taxon>Embryophyta</taxon>
        <taxon>Tracheophyta</taxon>
        <taxon>Spermatophyta</taxon>
        <taxon>Magnoliopsida</taxon>
        <taxon>Liliopsida</taxon>
        <taxon>Poales</taxon>
        <taxon>Poaceae</taxon>
        <taxon>BOP clade</taxon>
        <taxon>Pooideae</taxon>
        <taxon>Triticodae</taxon>
        <taxon>Triticeae</taxon>
        <taxon>Triticinae</taxon>
        <taxon>Aegilops</taxon>
    </lineage>
</organism>
<evidence type="ECO:0000256" key="2">
    <source>
        <dbReference type="ARBA" id="ARBA00022827"/>
    </source>
</evidence>
<evidence type="ECO:0000313" key="4">
    <source>
        <dbReference type="EnsemblPlants" id="EMT31794"/>
    </source>
</evidence>
<proteinExistence type="predicted"/>
<dbReference type="AlphaFoldDB" id="M8CBT0"/>
<name>M8CBT0_AEGTA</name>
<dbReference type="PANTHER" id="PTHR23023">
    <property type="entry name" value="DIMETHYLANILINE MONOOXYGENASE"/>
    <property type="match status" value="1"/>
</dbReference>
<evidence type="ECO:0008006" key="5">
    <source>
        <dbReference type="Google" id="ProtNLM"/>
    </source>
</evidence>
<dbReference type="InterPro" id="IPR036188">
    <property type="entry name" value="FAD/NAD-bd_sf"/>
</dbReference>